<protein>
    <submittedName>
        <fullName evidence="7">ImpB/mucB/samB family protein</fullName>
    </submittedName>
</protein>
<dbReference type="Gene3D" id="3.40.1170.60">
    <property type="match status" value="1"/>
</dbReference>
<comment type="similarity">
    <text evidence="1">Belongs to the DNA polymerase type-Y family.</text>
</comment>
<dbReference type="InterPro" id="IPR025188">
    <property type="entry name" value="DUF4113"/>
</dbReference>
<dbReference type="InterPro" id="IPR053848">
    <property type="entry name" value="IMS_HHH_1"/>
</dbReference>
<dbReference type="SUPFAM" id="SSF56672">
    <property type="entry name" value="DNA/RNA polymerases"/>
    <property type="match status" value="1"/>
</dbReference>
<sequence>MKHENKVFFLIDVNNMYVSCERVFDPSLNNKPVIVLSNNDGCAVARSNEAKSLNIKMGVPLFQIKDIVQQHNVIVLSSNYAMYAEMSRRFHKILSSYVTAEEVEPYSIDECFVDFTAYEKNFDLEKVGQEMRQQIWKWLGLPVCVGIGRSKTESKIANHIAKKNPGFNSVCDLVNMDPCNKEYYFSLIEVSEVWGVGRKHSKKLQGMGINTVLDLACAEPREMQKKFSIVMARTIYELQGTSCIEIEHTPPSKKQIVASRSFGGRVTELTDLKEAISMYAQDACKRLRDEGLLCGCMIAFVQSNPFDPNVPFYNKSITGSFSEPTDSALDFVKAAVKMVSDIYKEGIKYKKCGVILTGLEPKAGHTYDLLTDFELIEKKEILMKTLDNVHNKFGKKKLGVGPCYIPGRNWSMSRDKLSRNPFTWGELLIINK</sequence>
<evidence type="ECO:0000256" key="2">
    <source>
        <dbReference type="ARBA" id="ARBA00022763"/>
    </source>
</evidence>
<dbReference type="PANTHER" id="PTHR11076">
    <property type="entry name" value="DNA REPAIR POLYMERASE UMUC / TRANSFERASE FAMILY MEMBER"/>
    <property type="match status" value="1"/>
</dbReference>
<evidence type="ECO:0000313" key="8">
    <source>
        <dbReference type="Proteomes" id="UP000020595"/>
    </source>
</evidence>
<keyword evidence="4" id="KW-0234">DNA repair</keyword>
<accession>A0A009IA33</accession>
<organism evidence="7 8">
    <name type="scientific">Acinetobacter baumannii (strain 1295743)</name>
    <dbReference type="NCBI Taxonomy" id="1310613"/>
    <lineage>
        <taxon>Bacteria</taxon>
        <taxon>Pseudomonadati</taxon>
        <taxon>Pseudomonadota</taxon>
        <taxon>Gammaproteobacteria</taxon>
        <taxon>Moraxellales</taxon>
        <taxon>Moraxellaceae</taxon>
        <taxon>Acinetobacter</taxon>
        <taxon>Acinetobacter calcoaceticus/baumannii complex</taxon>
    </lineage>
</organism>
<dbReference type="Pfam" id="PF11799">
    <property type="entry name" value="IMS_C"/>
    <property type="match status" value="1"/>
</dbReference>
<dbReference type="InterPro" id="IPR050116">
    <property type="entry name" value="DNA_polymerase-Y"/>
</dbReference>
<reference evidence="7 8" key="1">
    <citation type="submission" date="2014-02" db="EMBL/GenBank/DDBJ databases">
        <title>Comparative genomics and transcriptomics to identify genetic mechanisms underlying the emergence of carbapenem resistant Acinetobacter baumannii (CRAb).</title>
        <authorList>
            <person name="Harris A.D."/>
            <person name="Johnson K.J."/>
            <person name="George J."/>
            <person name="Shefchek K."/>
            <person name="Daugherty S.C."/>
            <person name="Parankush S."/>
            <person name="Sadzewicz L."/>
            <person name="Tallon L."/>
            <person name="Sengamalay N."/>
            <person name="Hazen T.H."/>
            <person name="Rasko D.A."/>
        </authorList>
    </citation>
    <scope>NUCLEOTIDE SEQUENCE [LARGE SCALE GENOMIC DNA]</scope>
    <source>
        <strain evidence="7 8">1295743</strain>
    </source>
</reference>
<dbReference type="InterPro" id="IPR043128">
    <property type="entry name" value="Rev_trsase/Diguanyl_cyclase"/>
</dbReference>
<dbReference type="GO" id="GO:0005829">
    <property type="term" value="C:cytosol"/>
    <property type="evidence" value="ECO:0007669"/>
    <property type="project" value="TreeGrafter"/>
</dbReference>
<dbReference type="Gene3D" id="3.30.70.270">
    <property type="match status" value="1"/>
</dbReference>
<dbReference type="CDD" id="cd01700">
    <property type="entry name" value="PolY_Pol_V_umuC"/>
    <property type="match status" value="1"/>
</dbReference>
<keyword evidence="5" id="KW-0742">SOS response</keyword>
<dbReference type="Pfam" id="PF00817">
    <property type="entry name" value="IMS"/>
    <property type="match status" value="1"/>
</dbReference>
<evidence type="ECO:0000313" key="7">
    <source>
        <dbReference type="EMBL" id="EXB07271.1"/>
    </source>
</evidence>
<dbReference type="EMBL" id="JEWH01000004">
    <property type="protein sequence ID" value="EXB07271.1"/>
    <property type="molecule type" value="Genomic_DNA"/>
</dbReference>
<dbReference type="InterPro" id="IPR001126">
    <property type="entry name" value="UmuC"/>
</dbReference>
<dbReference type="GO" id="GO:0003887">
    <property type="term" value="F:DNA-directed DNA polymerase activity"/>
    <property type="evidence" value="ECO:0007669"/>
    <property type="project" value="InterPro"/>
</dbReference>
<proteinExistence type="inferred from homology"/>
<dbReference type="GO" id="GO:0003684">
    <property type="term" value="F:damaged DNA binding"/>
    <property type="evidence" value="ECO:0007669"/>
    <property type="project" value="InterPro"/>
</dbReference>
<dbReference type="GO" id="GO:0042276">
    <property type="term" value="P:error-prone translesion synthesis"/>
    <property type="evidence" value="ECO:0007669"/>
    <property type="project" value="TreeGrafter"/>
</dbReference>
<feature type="domain" description="UmuC" evidence="6">
    <location>
        <begin position="8"/>
        <end position="197"/>
    </location>
</feature>
<dbReference type="GO" id="GO:0009432">
    <property type="term" value="P:SOS response"/>
    <property type="evidence" value="ECO:0007669"/>
    <property type="project" value="UniProtKB-KW"/>
</dbReference>
<dbReference type="Gene3D" id="3.30.1490.100">
    <property type="entry name" value="DNA polymerase, Y-family, little finger domain"/>
    <property type="match status" value="1"/>
</dbReference>
<dbReference type="InterPro" id="IPR017961">
    <property type="entry name" value="DNA_pol_Y-fam_little_finger"/>
</dbReference>
<dbReference type="InterPro" id="IPR036775">
    <property type="entry name" value="DNA_pol_Y-fam_lit_finger_sf"/>
</dbReference>
<dbReference type="PROSITE" id="PS50173">
    <property type="entry name" value="UMUC"/>
    <property type="match status" value="1"/>
</dbReference>
<dbReference type="RefSeq" id="WP_032050743.1">
    <property type="nucleotide sequence ID" value="NZ_JEWH01000004.1"/>
</dbReference>
<dbReference type="Proteomes" id="UP000020595">
    <property type="component" value="Unassembled WGS sequence"/>
</dbReference>
<dbReference type="Gene3D" id="1.10.150.20">
    <property type="entry name" value="5' to 3' exonuclease, C-terminal subdomain"/>
    <property type="match status" value="1"/>
</dbReference>
<dbReference type="PATRIC" id="fig|1310613.3.peg.630"/>
<dbReference type="GO" id="GO:0006281">
    <property type="term" value="P:DNA repair"/>
    <property type="evidence" value="ECO:0007669"/>
    <property type="project" value="UniProtKB-KW"/>
</dbReference>
<evidence type="ECO:0000256" key="4">
    <source>
        <dbReference type="ARBA" id="ARBA00023204"/>
    </source>
</evidence>
<name>A0A009IA33_ACIB9</name>
<dbReference type="InterPro" id="IPR043502">
    <property type="entry name" value="DNA/RNA_pol_sf"/>
</dbReference>
<dbReference type="Pfam" id="PF21999">
    <property type="entry name" value="IMS_HHH_1"/>
    <property type="match status" value="1"/>
</dbReference>
<dbReference type="Pfam" id="PF13438">
    <property type="entry name" value="DUF4113"/>
    <property type="match status" value="1"/>
</dbReference>
<dbReference type="PANTHER" id="PTHR11076:SF34">
    <property type="entry name" value="PROTEIN UMUC"/>
    <property type="match status" value="1"/>
</dbReference>
<evidence type="ECO:0000256" key="5">
    <source>
        <dbReference type="ARBA" id="ARBA00023236"/>
    </source>
</evidence>
<dbReference type="AlphaFoldDB" id="A0A009IA33"/>
<comment type="caution">
    <text evidence="7">The sequence shown here is derived from an EMBL/GenBank/DDBJ whole genome shotgun (WGS) entry which is preliminary data.</text>
</comment>
<gene>
    <name evidence="7" type="ORF">J512_0657</name>
</gene>
<evidence type="ECO:0000256" key="1">
    <source>
        <dbReference type="ARBA" id="ARBA00010945"/>
    </source>
</evidence>
<evidence type="ECO:0000256" key="3">
    <source>
        <dbReference type="ARBA" id="ARBA00023199"/>
    </source>
</evidence>
<keyword evidence="3" id="KW-0741">SOS mutagenesis</keyword>
<keyword evidence="2" id="KW-0227">DNA damage</keyword>
<evidence type="ECO:0000259" key="6">
    <source>
        <dbReference type="PROSITE" id="PS50173"/>
    </source>
</evidence>